<reference evidence="7" key="1">
    <citation type="journal article" date="2023" name="Commun. Biol.">
        <title>Genome analysis of Parmales, the sister group of diatoms, reveals the evolutionary specialization of diatoms from phago-mixotrophs to photoautotrophs.</title>
        <authorList>
            <person name="Ban H."/>
            <person name="Sato S."/>
            <person name="Yoshikawa S."/>
            <person name="Yamada K."/>
            <person name="Nakamura Y."/>
            <person name="Ichinomiya M."/>
            <person name="Sato N."/>
            <person name="Blanc-Mathieu R."/>
            <person name="Endo H."/>
            <person name="Kuwata A."/>
            <person name="Ogata H."/>
        </authorList>
    </citation>
    <scope>NUCLEOTIDE SEQUENCE [LARGE SCALE GENOMIC DNA]</scope>
</reference>
<dbReference type="InterPro" id="IPR014784">
    <property type="entry name" value="Cu2_ascorb_mOase-like_C"/>
</dbReference>
<dbReference type="GO" id="GO:0042421">
    <property type="term" value="P:norepinephrine biosynthetic process"/>
    <property type="evidence" value="ECO:0007669"/>
    <property type="project" value="TreeGrafter"/>
</dbReference>
<evidence type="ECO:0000256" key="4">
    <source>
        <dbReference type="SAM" id="MobiDB-lite"/>
    </source>
</evidence>
<evidence type="ECO:0000256" key="3">
    <source>
        <dbReference type="ARBA" id="ARBA00023180"/>
    </source>
</evidence>
<evidence type="ECO:0000259" key="5">
    <source>
        <dbReference type="PROSITE" id="PS50836"/>
    </source>
</evidence>
<dbReference type="GO" id="GO:0042420">
    <property type="term" value="P:dopamine catabolic process"/>
    <property type="evidence" value="ECO:0007669"/>
    <property type="project" value="TreeGrafter"/>
</dbReference>
<keyword evidence="2" id="KW-1015">Disulfide bond</keyword>
<dbReference type="InterPro" id="IPR000945">
    <property type="entry name" value="DBH-like"/>
</dbReference>
<dbReference type="Pfam" id="PF03712">
    <property type="entry name" value="Cu2_monoox_C"/>
    <property type="match status" value="1"/>
</dbReference>
<sequence>MKFQRHYKTCDEGDIDISIATNRIIYATSQTAPSAKSSSTTNIPYHSSRGSASLRLRSADPSGETNSTPKDLPLLTMDFKVEDVLVSSETTSLSAGSGDIYIAGTQVNEAVNSPDSVKSLRTSYYCKGFSLEELDDAKYHGLQFSPIISEENKAKVHHILLYQCPEMADDPTAASYEGRCWGDDVPLTVRRCNFGTVVAAWAIGGGPTIFPPAAGMPFGLGVENKHLLMEVHYDNFDGVDFNDSSGLRMHYTPNLRPNDVGVMYTGALPGIDIPPGEDSYELNARCPSHCTTQIEEGGIKIFSSLLHAHTSGRAIHASLLDSGGNFKASLGSEPYYDFNFQSAIDLNVTMEGGDEIHTTCQFNTEGKTHNTKFGLATDDEMCLTYLWYYPLQPKADRCIFVNVDITGYEVVSITENPYENQVAGKVIIPAALCDNQNFAVSTHVAPERGTGSECVDLDAGGEVYLEGADAAFDVGDYMFDMNLDDDYKLYWSFDEETEVLRVATKVKTGSGWVGLGFGRGNMIGSDVVLGWVDDEDGSYYFSDRFAKDNAVPEVDSSMDYWGVSVVRGTCDEENEEDCVWEEAVLGENFLLSAGVNKRMLGLVGWVIGLGVSTILMM</sequence>
<feature type="compositionally biased region" description="Low complexity" evidence="4">
    <location>
        <begin position="47"/>
        <end position="56"/>
    </location>
</feature>
<evidence type="ECO:0000313" key="7">
    <source>
        <dbReference type="Proteomes" id="UP001162640"/>
    </source>
</evidence>
<organism evidence="6 7">
    <name type="scientific">Triparma laevis f. inornata</name>
    <dbReference type="NCBI Taxonomy" id="1714386"/>
    <lineage>
        <taxon>Eukaryota</taxon>
        <taxon>Sar</taxon>
        <taxon>Stramenopiles</taxon>
        <taxon>Ochrophyta</taxon>
        <taxon>Bolidophyceae</taxon>
        <taxon>Parmales</taxon>
        <taxon>Triparmaceae</taxon>
        <taxon>Triparma</taxon>
    </lineage>
</organism>
<dbReference type="InterPro" id="IPR008977">
    <property type="entry name" value="PHM/PNGase_F_dom_sf"/>
</dbReference>
<dbReference type="GO" id="GO:0005507">
    <property type="term" value="F:copper ion binding"/>
    <property type="evidence" value="ECO:0007669"/>
    <property type="project" value="InterPro"/>
</dbReference>
<dbReference type="CDD" id="cd09631">
    <property type="entry name" value="DOMON_DOH"/>
    <property type="match status" value="1"/>
</dbReference>
<dbReference type="PANTHER" id="PTHR10157:SF23">
    <property type="entry name" value="MOXD1 HOMOLOG 1"/>
    <property type="match status" value="1"/>
</dbReference>
<dbReference type="GO" id="GO:0030667">
    <property type="term" value="C:secretory granule membrane"/>
    <property type="evidence" value="ECO:0007669"/>
    <property type="project" value="TreeGrafter"/>
</dbReference>
<dbReference type="GO" id="GO:0004500">
    <property type="term" value="F:dopamine beta-monooxygenase activity"/>
    <property type="evidence" value="ECO:0007669"/>
    <property type="project" value="InterPro"/>
</dbReference>
<feature type="compositionally biased region" description="Polar residues" evidence="4">
    <location>
        <begin position="30"/>
        <end position="45"/>
    </location>
</feature>
<keyword evidence="3" id="KW-0325">Glycoprotein</keyword>
<evidence type="ECO:0000256" key="1">
    <source>
        <dbReference type="ARBA" id="ARBA00010676"/>
    </source>
</evidence>
<comment type="caution">
    <text evidence="6">The sequence shown here is derived from an EMBL/GenBank/DDBJ whole genome shotgun (WGS) entry which is preliminary data.</text>
</comment>
<feature type="region of interest" description="Disordered" evidence="4">
    <location>
        <begin position="30"/>
        <end position="71"/>
    </location>
</feature>
<dbReference type="InterPro" id="IPR045266">
    <property type="entry name" value="DOH_DOMON"/>
</dbReference>
<evidence type="ECO:0000256" key="2">
    <source>
        <dbReference type="ARBA" id="ARBA00023157"/>
    </source>
</evidence>
<dbReference type="Gene3D" id="2.60.120.230">
    <property type="match status" value="1"/>
</dbReference>
<dbReference type="SUPFAM" id="SSF49742">
    <property type="entry name" value="PHM/PNGase F"/>
    <property type="match status" value="2"/>
</dbReference>
<accession>A0A9W7ADX0</accession>
<dbReference type="AlphaFoldDB" id="A0A9W7ADX0"/>
<dbReference type="GO" id="GO:0006589">
    <property type="term" value="P:octopamine biosynthetic process"/>
    <property type="evidence" value="ECO:0007669"/>
    <property type="project" value="TreeGrafter"/>
</dbReference>
<dbReference type="Pfam" id="PF03351">
    <property type="entry name" value="DOMON"/>
    <property type="match status" value="1"/>
</dbReference>
<dbReference type="EMBL" id="BLQM01000132">
    <property type="protein sequence ID" value="GMH67597.1"/>
    <property type="molecule type" value="Genomic_DNA"/>
</dbReference>
<feature type="domain" description="DOMON" evidence="5">
    <location>
        <begin position="485"/>
        <end position="608"/>
    </location>
</feature>
<dbReference type="Gene3D" id="2.60.120.310">
    <property type="entry name" value="Copper type II, ascorbate-dependent monooxygenase, N-terminal domain"/>
    <property type="match status" value="1"/>
</dbReference>
<dbReference type="InterPro" id="IPR036939">
    <property type="entry name" value="Cu2_ascorb_mOase_N_sf"/>
</dbReference>
<dbReference type="Proteomes" id="UP001162640">
    <property type="component" value="Unassembled WGS sequence"/>
</dbReference>
<gene>
    <name evidence="6" type="ORF">TL16_g04719</name>
</gene>
<dbReference type="InterPro" id="IPR000323">
    <property type="entry name" value="Cu2_ascorb_mOase_N"/>
</dbReference>
<name>A0A9W7ADX0_9STRA</name>
<dbReference type="PROSITE" id="PS50836">
    <property type="entry name" value="DOMON"/>
    <property type="match status" value="1"/>
</dbReference>
<dbReference type="SUPFAM" id="SSF49344">
    <property type="entry name" value="CBD9-like"/>
    <property type="match status" value="1"/>
</dbReference>
<dbReference type="Pfam" id="PF01082">
    <property type="entry name" value="Cu2_monooxygen"/>
    <property type="match status" value="1"/>
</dbReference>
<comment type="similarity">
    <text evidence="1">Belongs to the copper type II ascorbate-dependent monooxygenase family.</text>
</comment>
<dbReference type="InterPro" id="IPR024548">
    <property type="entry name" value="Cu2_monoox_C"/>
</dbReference>
<dbReference type="GO" id="GO:0005615">
    <property type="term" value="C:extracellular space"/>
    <property type="evidence" value="ECO:0007669"/>
    <property type="project" value="TreeGrafter"/>
</dbReference>
<dbReference type="Gene3D" id="2.60.40.1210">
    <property type="entry name" value="Cellobiose dehydrogenase, cytochrome domain"/>
    <property type="match status" value="1"/>
</dbReference>
<evidence type="ECO:0000313" key="6">
    <source>
        <dbReference type="EMBL" id="GMH67597.1"/>
    </source>
</evidence>
<dbReference type="PANTHER" id="PTHR10157">
    <property type="entry name" value="DOPAMINE BETA HYDROXYLASE RELATED"/>
    <property type="match status" value="1"/>
</dbReference>
<protein>
    <recommendedName>
        <fullName evidence="5">DOMON domain-containing protein</fullName>
    </recommendedName>
</protein>
<dbReference type="SMART" id="SM00664">
    <property type="entry name" value="DoH"/>
    <property type="match status" value="1"/>
</dbReference>
<proteinExistence type="inferred from homology"/>
<dbReference type="InterPro" id="IPR005018">
    <property type="entry name" value="DOMON_domain"/>
</dbReference>